<evidence type="ECO:0000313" key="1">
    <source>
        <dbReference type="EMBL" id="JAE31801.1"/>
    </source>
</evidence>
<name>A0A0A9HAB6_ARUDO</name>
<organism evidence="1">
    <name type="scientific">Arundo donax</name>
    <name type="common">Giant reed</name>
    <name type="synonym">Donax arundinaceus</name>
    <dbReference type="NCBI Taxonomy" id="35708"/>
    <lineage>
        <taxon>Eukaryota</taxon>
        <taxon>Viridiplantae</taxon>
        <taxon>Streptophyta</taxon>
        <taxon>Embryophyta</taxon>
        <taxon>Tracheophyta</taxon>
        <taxon>Spermatophyta</taxon>
        <taxon>Magnoliopsida</taxon>
        <taxon>Liliopsida</taxon>
        <taxon>Poales</taxon>
        <taxon>Poaceae</taxon>
        <taxon>PACMAD clade</taxon>
        <taxon>Arundinoideae</taxon>
        <taxon>Arundineae</taxon>
        <taxon>Arundo</taxon>
    </lineage>
</organism>
<sequence>MKDRSQYSDNMNCIFTCERLQEYQLPSGNKTTPVWLQEVFQELHSSLNFSWLVSHLIQ</sequence>
<dbReference type="AlphaFoldDB" id="A0A0A9HAB6"/>
<dbReference type="EMBL" id="GBRH01166095">
    <property type="protein sequence ID" value="JAE31801.1"/>
    <property type="molecule type" value="Transcribed_RNA"/>
</dbReference>
<proteinExistence type="predicted"/>
<reference evidence="1" key="2">
    <citation type="journal article" date="2015" name="Data Brief">
        <title>Shoot transcriptome of the giant reed, Arundo donax.</title>
        <authorList>
            <person name="Barrero R.A."/>
            <person name="Guerrero F.D."/>
            <person name="Moolhuijzen P."/>
            <person name="Goolsby J.A."/>
            <person name="Tidwell J."/>
            <person name="Bellgard S.E."/>
            <person name="Bellgard M.I."/>
        </authorList>
    </citation>
    <scope>NUCLEOTIDE SEQUENCE</scope>
    <source>
        <tissue evidence="1">Shoot tissue taken approximately 20 cm above the soil surface</tissue>
    </source>
</reference>
<reference evidence="1" key="1">
    <citation type="submission" date="2014-09" db="EMBL/GenBank/DDBJ databases">
        <authorList>
            <person name="Magalhaes I.L.F."/>
            <person name="Oliveira U."/>
            <person name="Santos F.R."/>
            <person name="Vidigal T.H.D.A."/>
            <person name="Brescovit A.D."/>
            <person name="Santos A.J."/>
        </authorList>
    </citation>
    <scope>NUCLEOTIDE SEQUENCE</scope>
    <source>
        <tissue evidence="1">Shoot tissue taken approximately 20 cm above the soil surface</tissue>
    </source>
</reference>
<accession>A0A0A9HAB6</accession>
<protein>
    <submittedName>
        <fullName evidence="1">Uncharacterized protein</fullName>
    </submittedName>
</protein>